<dbReference type="RefSeq" id="WP_087020161.1">
    <property type="nucleotide sequence ID" value="NZ_CP178353.1"/>
</dbReference>
<reference evidence="1 2" key="1">
    <citation type="submission" date="2017-05" db="EMBL/GenBank/DDBJ databases">
        <title>Butyricicoccus porcorum sp. nov. a butyrate-producing bacterium from the swine intestinal tract.</title>
        <authorList>
            <person name="Trachsel J."/>
            <person name="Humphrey S."/>
            <person name="Allen H.K."/>
        </authorList>
    </citation>
    <scope>NUCLEOTIDE SEQUENCE [LARGE SCALE GENOMIC DNA]</scope>
    <source>
        <strain evidence="1">BB10</strain>
    </source>
</reference>
<keyword evidence="2" id="KW-1185">Reference proteome</keyword>
<dbReference type="OrthoDB" id="1855326at2"/>
<gene>
    <name evidence="1" type="ORF">CBW42_08820</name>
</gene>
<evidence type="ECO:0000313" key="1">
    <source>
        <dbReference type="EMBL" id="OUM20152.1"/>
    </source>
</evidence>
<accession>A0A252F348</accession>
<dbReference type="EMBL" id="NHOC01000007">
    <property type="protein sequence ID" value="OUM20152.1"/>
    <property type="molecule type" value="Genomic_DNA"/>
</dbReference>
<organism evidence="1 2">
    <name type="scientific">Butyricicoccus porcorum</name>
    <dbReference type="NCBI Taxonomy" id="1945634"/>
    <lineage>
        <taxon>Bacteria</taxon>
        <taxon>Bacillati</taxon>
        <taxon>Bacillota</taxon>
        <taxon>Clostridia</taxon>
        <taxon>Eubacteriales</taxon>
        <taxon>Butyricicoccaceae</taxon>
        <taxon>Butyricicoccus</taxon>
    </lineage>
</organism>
<proteinExistence type="predicted"/>
<comment type="caution">
    <text evidence="1">The sequence shown here is derived from an EMBL/GenBank/DDBJ whole genome shotgun (WGS) entry which is preliminary data.</text>
</comment>
<sequence length="61" mass="7482">MADYRNLTEMLDRDRTVNEYYQALPDFIRSQLKDAEITSFDELQKYVQKIEMQERTEYPEL</sequence>
<evidence type="ECO:0000313" key="2">
    <source>
        <dbReference type="Proteomes" id="UP000194903"/>
    </source>
</evidence>
<dbReference type="Proteomes" id="UP000194903">
    <property type="component" value="Unassembled WGS sequence"/>
</dbReference>
<protein>
    <submittedName>
        <fullName evidence="1">Uncharacterized protein</fullName>
    </submittedName>
</protein>
<dbReference type="AlphaFoldDB" id="A0A252F348"/>
<name>A0A252F348_9FIRM</name>